<keyword evidence="2" id="KW-1133">Transmembrane helix</keyword>
<evidence type="ECO:0000256" key="2">
    <source>
        <dbReference type="SAM" id="Phobius"/>
    </source>
</evidence>
<evidence type="ECO:0000313" key="4">
    <source>
        <dbReference type="EMBL" id="PJJ63568.1"/>
    </source>
</evidence>
<dbReference type="OrthoDB" id="3265533at2"/>
<organism evidence="4 5">
    <name type="scientific">Compostimonas suwonensis</name>
    <dbReference type="NCBI Taxonomy" id="1048394"/>
    <lineage>
        <taxon>Bacteria</taxon>
        <taxon>Bacillati</taxon>
        <taxon>Actinomycetota</taxon>
        <taxon>Actinomycetes</taxon>
        <taxon>Micrococcales</taxon>
        <taxon>Microbacteriaceae</taxon>
        <taxon>Compostimonas</taxon>
    </lineage>
</organism>
<dbReference type="RefSeq" id="WP_100344050.1">
    <property type="nucleotide sequence ID" value="NZ_PGFB01000002.1"/>
</dbReference>
<sequence length="620" mass="64394">MRFVLAIVAFVVAAGMIVLGIAQRTVLLAPDTISLVAPVDSELPFTVIEGEALNAKPEGQTLSVKGSADIFVAYGRTADVTSWLGDQTYNVVSYDHDTDEFVSTVVTGEPAPIVTPSDDAATDATTPPAAVTPKPAVVGPDPAGSDLWLQEYSGANAIIAPMNVPRDVSVIVASDGTAPAPDKLAVSWPLDNSTPWAGPLIVGGSVLLLLGILLYLWAFIHLRRSQGPRRKSITKGPKMPKPPKAIRYKPTKKSAITSTPRGRRSTRRSLIAVVPAVLVGSLALSGCSADFWPDFQAPASSSTPTPTPGSTELPATELEDVIPPVVTVPQLEKIVKDVSAIATNGDSSLNPDTAAVRFAGPALDLRKANYAIRGAIPDFAQPTPVPAGPLSLTLPVAIESWPRTVMTVTQNADTTLPPTALVLTQATPRDNYKVQYAITLEADATIPDVAPASIGAPLVAPDVKLLVLPPEQLAAAYGDILNLGEASQYYDLFDADGDSLREQVGLDAKNAKKASLPSTASIEFTNAPGTGPTLALGTNDSGAIVAVNLTETEVVKPVAEGATVSPENAAKALSGVTASTKGVQSVYGDQLLFYVPAAGSNEKIKLLGFSTGLTSSSELP</sequence>
<keyword evidence="5" id="KW-1185">Reference proteome</keyword>
<evidence type="ECO:0000313" key="5">
    <source>
        <dbReference type="Proteomes" id="UP000230161"/>
    </source>
</evidence>
<feature type="domain" description="DUF8094" evidence="3">
    <location>
        <begin position="324"/>
        <end position="616"/>
    </location>
</feature>
<dbReference type="AlphaFoldDB" id="A0A2M9BZR1"/>
<keyword evidence="2" id="KW-0812">Transmembrane</keyword>
<accession>A0A2M9BZR1</accession>
<name>A0A2M9BZR1_9MICO</name>
<protein>
    <recommendedName>
        <fullName evidence="3">DUF8094 domain-containing protein</fullName>
    </recommendedName>
</protein>
<feature type="compositionally biased region" description="Low complexity" evidence="1">
    <location>
        <begin position="298"/>
        <end position="311"/>
    </location>
</feature>
<proteinExistence type="predicted"/>
<feature type="transmembrane region" description="Helical" evidence="2">
    <location>
        <begin position="270"/>
        <end position="292"/>
    </location>
</feature>
<keyword evidence="2" id="KW-0472">Membrane</keyword>
<evidence type="ECO:0000256" key="1">
    <source>
        <dbReference type="SAM" id="MobiDB-lite"/>
    </source>
</evidence>
<feature type="region of interest" description="Disordered" evidence="1">
    <location>
        <begin position="229"/>
        <end position="263"/>
    </location>
</feature>
<feature type="region of interest" description="Disordered" evidence="1">
    <location>
        <begin position="298"/>
        <end position="317"/>
    </location>
</feature>
<dbReference type="Pfam" id="PF26366">
    <property type="entry name" value="DUF8094"/>
    <property type="match status" value="1"/>
</dbReference>
<gene>
    <name evidence="4" type="ORF">CLV54_1238</name>
</gene>
<reference evidence="4 5" key="1">
    <citation type="submission" date="2017-11" db="EMBL/GenBank/DDBJ databases">
        <title>Genomic Encyclopedia of Archaeal and Bacterial Type Strains, Phase II (KMG-II): From Individual Species to Whole Genera.</title>
        <authorList>
            <person name="Goeker M."/>
        </authorList>
    </citation>
    <scope>NUCLEOTIDE SEQUENCE [LARGE SCALE GENOMIC DNA]</scope>
    <source>
        <strain evidence="4 5">DSM 25625</strain>
    </source>
</reference>
<comment type="caution">
    <text evidence="4">The sequence shown here is derived from an EMBL/GenBank/DDBJ whole genome shotgun (WGS) entry which is preliminary data.</text>
</comment>
<dbReference type="Proteomes" id="UP000230161">
    <property type="component" value="Unassembled WGS sequence"/>
</dbReference>
<feature type="transmembrane region" description="Helical" evidence="2">
    <location>
        <begin position="196"/>
        <end position="220"/>
    </location>
</feature>
<dbReference type="InterPro" id="IPR058407">
    <property type="entry name" value="DUF8094"/>
</dbReference>
<dbReference type="EMBL" id="PGFB01000002">
    <property type="protein sequence ID" value="PJJ63568.1"/>
    <property type="molecule type" value="Genomic_DNA"/>
</dbReference>
<evidence type="ECO:0000259" key="3">
    <source>
        <dbReference type="Pfam" id="PF26366"/>
    </source>
</evidence>